<feature type="transmembrane region" description="Helical" evidence="1">
    <location>
        <begin position="12"/>
        <end position="34"/>
    </location>
</feature>
<dbReference type="Proteomes" id="UP000274033">
    <property type="component" value="Unassembled WGS sequence"/>
</dbReference>
<evidence type="ECO:0000313" key="3">
    <source>
        <dbReference type="Proteomes" id="UP000274033"/>
    </source>
</evidence>
<feature type="transmembrane region" description="Helical" evidence="1">
    <location>
        <begin position="73"/>
        <end position="91"/>
    </location>
</feature>
<keyword evidence="1" id="KW-1133">Transmembrane helix</keyword>
<feature type="transmembrane region" description="Helical" evidence="1">
    <location>
        <begin position="40"/>
        <end position="61"/>
    </location>
</feature>
<evidence type="ECO:0000256" key="1">
    <source>
        <dbReference type="SAM" id="Phobius"/>
    </source>
</evidence>
<keyword evidence="1" id="KW-0472">Membrane</keyword>
<proteinExistence type="predicted"/>
<dbReference type="EMBL" id="RRCT01000008">
    <property type="protein sequence ID" value="RQW74684.1"/>
    <property type="molecule type" value="Genomic_DNA"/>
</dbReference>
<name>A0A3N9UEM4_9BACI</name>
<dbReference type="OrthoDB" id="9949750at2"/>
<dbReference type="AlphaFoldDB" id="A0A3N9UEM4"/>
<reference evidence="2 3" key="1">
    <citation type="journal article" date="2013" name="J. Microbiol.">
        <title>Lysinibacillus chungkukjangi sp. nov., isolated from Chungkukjang, Korean fermented soybean food.</title>
        <authorList>
            <person name="Kim S.J."/>
            <person name="Jang Y.H."/>
            <person name="Hamada M."/>
            <person name="Ahn J.H."/>
            <person name="Weon H.Y."/>
            <person name="Suzuki K."/>
            <person name="Whang K.S."/>
            <person name="Kwon S.W."/>
        </authorList>
    </citation>
    <scope>NUCLEOTIDE SEQUENCE [LARGE SCALE GENOMIC DNA]</scope>
    <source>
        <strain evidence="2 3">MCCC 1A12701</strain>
    </source>
</reference>
<sequence>MNKKWSYIKMLIIYFFLTTPLILIFTLASIPEAITIQPTISSRIFFWVMLLGLWWILYYYVYPAFKDLKYKTIILIISIIASTVFFIISLSY</sequence>
<comment type="caution">
    <text evidence="2">The sequence shown here is derived from an EMBL/GenBank/DDBJ whole genome shotgun (WGS) entry which is preliminary data.</text>
</comment>
<accession>A0A3N9UEM4</accession>
<keyword evidence="1" id="KW-0812">Transmembrane</keyword>
<keyword evidence="3" id="KW-1185">Reference proteome</keyword>
<gene>
    <name evidence="2" type="ORF">EBB45_10680</name>
</gene>
<protein>
    <submittedName>
        <fullName evidence="2">Fe3+-hydroxamate ABC transporter substrate-binding protein</fullName>
    </submittedName>
</protein>
<organism evidence="2 3">
    <name type="scientific">Lysinibacillus composti</name>
    <dbReference type="NCBI Taxonomy" id="720633"/>
    <lineage>
        <taxon>Bacteria</taxon>
        <taxon>Bacillati</taxon>
        <taxon>Bacillota</taxon>
        <taxon>Bacilli</taxon>
        <taxon>Bacillales</taxon>
        <taxon>Bacillaceae</taxon>
        <taxon>Lysinibacillus</taxon>
    </lineage>
</organism>
<evidence type="ECO:0000313" key="2">
    <source>
        <dbReference type="EMBL" id="RQW74684.1"/>
    </source>
</evidence>